<dbReference type="OrthoDB" id="430315at2759"/>
<dbReference type="STRING" id="35608.A0A2U1N1E5"/>
<dbReference type="Pfam" id="PF00314">
    <property type="entry name" value="Thaumatin"/>
    <property type="match status" value="1"/>
</dbReference>
<evidence type="ECO:0000313" key="1">
    <source>
        <dbReference type="EMBL" id="PWA67313.1"/>
    </source>
</evidence>
<organism evidence="1 2">
    <name type="scientific">Artemisia annua</name>
    <name type="common">Sweet wormwood</name>
    <dbReference type="NCBI Taxonomy" id="35608"/>
    <lineage>
        <taxon>Eukaryota</taxon>
        <taxon>Viridiplantae</taxon>
        <taxon>Streptophyta</taxon>
        <taxon>Embryophyta</taxon>
        <taxon>Tracheophyta</taxon>
        <taxon>Spermatophyta</taxon>
        <taxon>Magnoliopsida</taxon>
        <taxon>eudicotyledons</taxon>
        <taxon>Gunneridae</taxon>
        <taxon>Pentapetalae</taxon>
        <taxon>asterids</taxon>
        <taxon>campanulids</taxon>
        <taxon>Asterales</taxon>
        <taxon>Asteraceae</taxon>
        <taxon>Asteroideae</taxon>
        <taxon>Anthemideae</taxon>
        <taxon>Artemisiinae</taxon>
        <taxon>Artemisia</taxon>
    </lineage>
</organism>
<dbReference type="Proteomes" id="UP000245207">
    <property type="component" value="Unassembled WGS sequence"/>
</dbReference>
<protein>
    <submittedName>
        <fullName evidence="1">Thaumatin</fullName>
    </submittedName>
</protein>
<dbReference type="InterPro" id="IPR037176">
    <property type="entry name" value="Osmotin/thaumatin-like_sf"/>
</dbReference>
<gene>
    <name evidence="1" type="ORF">CTI12_AA316870</name>
</gene>
<name>A0A2U1N1E5_ARTAN</name>
<dbReference type="InterPro" id="IPR001938">
    <property type="entry name" value="Thaumatin"/>
</dbReference>
<dbReference type="Gene3D" id="2.60.110.10">
    <property type="entry name" value="Thaumatin"/>
    <property type="match status" value="1"/>
</dbReference>
<reference evidence="1 2" key="1">
    <citation type="journal article" date="2018" name="Mol. Plant">
        <title>The genome of Artemisia annua provides insight into the evolution of Asteraceae family and artemisinin biosynthesis.</title>
        <authorList>
            <person name="Shen Q."/>
            <person name="Zhang L."/>
            <person name="Liao Z."/>
            <person name="Wang S."/>
            <person name="Yan T."/>
            <person name="Shi P."/>
            <person name="Liu M."/>
            <person name="Fu X."/>
            <person name="Pan Q."/>
            <person name="Wang Y."/>
            <person name="Lv Z."/>
            <person name="Lu X."/>
            <person name="Zhang F."/>
            <person name="Jiang W."/>
            <person name="Ma Y."/>
            <person name="Chen M."/>
            <person name="Hao X."/>
            <person name="Li L."/>
            <person name="Tang Y."/>
            <person name="Lv G."/>
            <person name="Zhou Y."/>
            <person name="Sun X."/>
            <person name="Brodelius P.E."/>
            <person name="Rose J.K.C."/>
            <person name="Tang K."/>
        </authorList>
    </citation>
    <scope>NUCLEOTIDE SEQUENCE [LARGE SCALE GENOMIC DNA]</scope>
    <source>
        <strain evidence="2">cv. Huhao1</strain>
        <tissue evidence="1">Leaf</tissue>
    </source>
</reference>
<keyword evidence="2" id="KW-1185">Reference proteome</keyword>
<dbReference type="PANTHER" id="PTHR31048">
    <property type="entry name" value="OS03G0233200 PROTEIN"/>
    <property type="match status" value="1"/>
</dbReference>
<dbReference type="SUPFAM" id="SSF49870">
    <property type="entry name" value="Osmotin, thaumatin-like protein"/>
    <property type="match status" value="1"/>
</dbReference>
<dbReference type="EMBL" id="PKPP01003856">
    <property type="protein sequence ID" value="PWA67313.1"/>
    <property type="molecule type" value="Genomic_DNA"/>
</dbReference>
<sequence>MNCRIITTIGGYNNLDYYDVSFVDVYNLPIIVVPWSTASRSNAMGCVSDLNMGCPKELIRWLVRTVDQELQAE</sequence>
<proteinExistence type="predicted"/>
<accession>A0A2U1N1E5</accession>
<comment type="caution">
    <text evidence="1">The sequence shown here is derived from an EMBL/GenBank/DDBJ whole genome shotgun (WGS) entry which is preliminary data.</text>
</comment>
<evidence type="ECO:0000313" key="2">
    <source>
        <dbReference type="Proteomes" id="UP000245207"/>
    </source>
</evidence>
<dbReference type="AlphaFoldDB" id="A0A2U1N1E5"/>